<evidence type="ECO:0000259" key="30">
    <source>
        <dbReference type="PROSITE" id="PS50011"/>
    </source>
</evidence>
<evidence type="ECO:0000313" key="31">
    <source>
        <dbReference type="Ensembl" id="ENSCMIP00000016283.1"/>
    </source>
</evidence>
<dbReference type="PANTHER" id="PTHR22972">
    <property type="entry name" value="SERINE/THREONINE PROTEIN KINASE"/>
    <property type="match status" value="1"/>
</dbReference>
<reference evidence="32" key="2">
    <citation type="journal article" date="2007" name="PLoS Biol.">
        <title>Survey sequencing and comparative analysis of the elephant shark (Callorhinchus milii) genome.</title>
        <authorList>
            <person name="Venkatesh B."/>
            <person name="Kirkness E.F."/>
            <person name="Loh Y.H."/>
            <person name="Halpern A.L."/>
            <person name="Lee A.P."/>
            <person name="Johnson J."/>
            <person name="Dandona N."/>
            <person name="Viswanathan L.D."/>
            <person name="Tay A."/>
            <person name="Venter J.C."/>
            <person name="Strausberg R.L."/>
            <person name="Brenner S."/>
        </authorList>
    </citation>
    <scope>NUCLEOTIDE SEQUENCE [LARGE SCALE GENOMIC DNA]</scope>
</reference>
<feature type="domain" description="Protein kinase" evidence="30">
    <location>
        <begin position="1"/>
        <end position="344"/>
    </location>
</feature>
<dbReference type="GO" id="GO:0004674">
    <property type="term" value="F:protein serine/threonine kinase activity"/>
    <property type="evidence" value="ECO:0007669"/>
    <property type="project" value="UniProtKB-KW"/>
</dbReference>
<evidence type="ECO:0000256" key="4">
    <source>
        <dbReference type="ARBA" id="ARBA00004572"/>
    </source>
</evidence>
<dbReference type="GO" id="GO:0005741">
    <property type="term" value="C:mitochondrial outer membrane"/>
    <property type="evidence" value="ECO:0007669"/>
    <property type="project" value="UniProtKB-SubCell"/>
</dbReference>
<keyword evidence="32" id="KW-1185">Reference proteome</keyword>
<name>A0A4W3HH10_CALMI</name>
<comment type="similarity">
    <text evidence="23">Belongs to the protein kinase superfamily.</text>
</comment>
<dbReference type="EC" id="2.7.11.1" evidence="5"/>
<evidence type="ECO:0000256" key="11">
    <source>
        <dbReference type="ARBA" id="ARBA00022723"/>
    </source>
</evidence>
<reference evidence="32" key="1">
    <citation type="journal article" date="2006" name="Science">
        <title>Ancient noncoding elements conserved in the human genome.</title>
        <authorList>
            <person name="Venkatesh B."/>
            <person name="Kirkness E.F."/>
            <person name="Loh Y.H."/>
            <person name="Halpern A.L."/>
            <person name="Lee A.P."/>
            <person name="Johnson J."/>
            <person name="Dandona N."/>
            <person name="Viswanathan L.D."/>
            <person name="Tay A."/>
            <person name="Venter J.C."/>
            <person name="Strausberg R.L."/>
            <person name="Brenner S."/>
        </authorList>
    </citation>
    <scope>NUCLEOTIDE SEQUENCE [LARGE SCALE GENOMIC DNA]</scope>
</reference>
<keyword evidence="7" id="KW-0723">Serine/threonine-protein kinase</keyword>
<evidence type="ECO:0000256" key="6">
    <source>
        <dbReference type="ARBA" id="ARBA00022490"/>
    </source>
</evidence>
<dbReference type="PANTHER" id="PTHR22972:SF7">
    <property type="entry name" value="SERINE_THREONINE-PROTEIN KINASE PINK1, MITOCHONDRIAL"/>
    <property type="match status" value="1"/>
</dbReference>
<dbReference type="SUPFAM" id="SSF56112">
    <property type="entry name" value="Protein kinase-like (PK-like)"/>
    <property type="match status" value="1"/>
</dbReference>
<evidence type="ECO:0000256" key="28">
    <source>
        <dbReference type="ARBA" id="ARBA00074253"/>
    </source>
</evidence>
<protein>
    <recommendedName>
        <fullName evidence="28">Serine/threonine-protein kinase PINK1, mitochondrial</fullName>
        <ecNumber evidence="5">2.7.11.1</ecNumber>
    </recommendedName>
    <alternativeName>
        <fullName evidence="27">Serine/threonine-protein kinase Pink1, mitochondrial</fullName>
    </alternativeName>
</protein>
<evidence type="ECO:0000256" key="27">
    <source>
        <dbReference type="ARBA" id="ARBA00071830"/>
    </source>
</evidence>
<dbReference type="PROSITE" id="PS00108">
    <property type="entry name" value="PROTEIN_KINASE_ST"/>
    <property type="match status" value="1"/>
</dbReference>
<keyword evidence="21" id="KW-0496">Mitochondrion</keyword>
<evidence type="ECO:0000256" key="29">
    <source>
        <dbReference type="SAM" id="MobiDB-lite"/>
    </source>
</evidence>
<comment type="subunit">
    <text evidence="26">Upon mitochondrial depolarization, it forms a supercomplex with TOM and TIM23 complexes. PINK1-TOM-TIM23 supercomplex formation requires PINK1 interaction with TOMM20 and TOMM70 and is critical for PINK1 stabilization at the outer mitochondrial membrane, kinase activation and downstream mitophagy. Upon mitochondrial depolarization, interacts with TIMM23; the interaction is required for PINK1 accumulation at the outer mitochondrial membrane, kinase activation by autophosphorylation and PRKN recruitement to mitochondria. Interacts with PRKN. Interacts with FBXO7. Forms a complex with PRKN and PARK7. Interacts with NENF.</text>
</comment>
<keyword evidence="13" id="KW-0418">Kinase</keyword>
<evidence type="ECO:0000256" key="25">
    <source>
        <dbReference type="ARBA" id="ARBA00048679"/>
    </source>
</evidence>
<evidence type="ECO:0000256" key="12">
    <source>
        <dbReference type="ARBA" id="ARBA00022741"/>
    </source>
</evidence>
<evidence type="ECO:0000256" key="9">
    <source>
        <dbReference type="ARBA" id="ARBA00022679"/>
    </source>
</evidence>
<evidence type="ECO:0000256" key="15">
    <source>
        <dbReference type="ARBA" id="ARBA00022792"/>
    </source>
</evidence>
<dbReference type="GO" id="GO:0046872">
    <property type="term" value="F:metal ion binding"/>
    <property type="evidence" value="ECO:0007669"/>
    <property type="project" value="UniProtKB-KW"/>
</dbReference>
<dbReference type="InterPro" id="IPR011009">
    <property type="entry name" value="Kinase-like_dom_sf"/>
</dbReference>
<dbReference type="GO" id="GO:0090141">
    <property type="term" value="P:positive regulation of mitochondrial fission"/>
    <property type="evidence" value="ECO:0007669"/>
    <property type="project" value="TreeGrafter"/>
</dbReference>
<keyword evidence="16" id="KW-0067">ATP-binding</keyword>
<dbReference type="GO" id="GO:0005743">
    <property type="term" value="C:mitochondrial inner membrane"/>
    <property type="evidence" value="ECO:0007669"/>
    <property type="project" value="UniProtKB-SubCell"/>
</dbReference>
<reference evidence="31" key="5">
    <citation type="submission" date="2025-09" db="UniProtKB">
        <authorList>
            <consortium name="Ensembl"/>
        </authorList>
    </citation>
    <scope>IDENTIFICATION</scope>
</reference>
<keyword evidence="19" id="KW-1133">Transmembrane helix</keyword>
<evidence type="ECO:0000256" key="13">
    <source>
        <dbReference type="ARBA" id="ARBA00022777"/>
    </source>
</evidence>
<dbReference type="InterPro" id="IPR008271">
    <property type="entry name" value="Ser/Thr_kinase_AS"/>
</dbReference>
<dbReference type="FunFam" id="1.10.510.10:FF:000418">
    <property type="entry name" value="PTEN induced kinase 1"/>
    <property type="match status" value="1"/>
</dbReference>
<proteinExistence type="inferred from homology"/>
<dbReference type="InterPro" id="IPR000719">
    <property type="entry name" value="Prot_kinase_dom"/>
</dbReference>
<evidence type="ECO:0000256" key="14">
    <source>
        <dbReference type="ARBA" id="ARBA00022787"/>
    </source>
</evidence>
<feature type="region of interest" description="Disordered" evidence="29">
    <location>
        <begin position="13"/>
        <end position="86"/>
    </location>
</feature>
<dbReference type="GO" id="GO:0005829">
    <property type="term" value="C:cytosol"/>
    <property type="evidence" value="ECO:0007669"/>
    <property type="project" value="UniProtKB-SubCell"/>
</dbReference>
<dbReference type="GO" id="GO:0000422">
    <property type="term" value="P:autophagy of mitochondrion"/>
    <property type="evidence" value="ECO:0007669"/>
    <property type="project" value="TreeGrafter"/>
</dbReference>
<keyword evidence="12" id="KW-0547">Nucleotide-binding</keyword>
<comment type="subcellular location">
    <subcellularLocation>
        <location evidence="3">Cytoplasm</location>
        <location evidence="3">Cytosol</location>
    </subcellularLocation>
    <subcellularLocation>
        <location evidence="2">Mitochondrion inner membrane</location>
        <topology evidence="2">Single-pass membrane protein</topology>
    </subcellularLocation>
    <subcellularLocation>
        <location evidence="4">Mitochondrion outer membrane</location>
        <topology evidence="4">Single-pass membrane protein</topology>
    </subcellularLocation>
</comment>
<keyword evidence="17" id="KW-0460">Magnesium</keyword>
<evidence type="ECO:0000256" key="10">
    <source>
        <dbReference type="ARBA" id="ARBA00022692"/>
    </source>
</evidence>
<evidence type="ECO:0000256" key="21">
    <source>
        <dbReference type="ARBA" id="ARBA00023128"/>
    </source>
</evidence>
<dbReference type="GO" id="GO:0006950">
    <property type="term" value="P:response to stress"/>
    <property type="evidence" value="ECO:0007669"/>
    <property type="project" value="UniProtKB-ARBA"/>
</dbReference>
<dbReference type="STRING" id="7868.ENSCMIP00000016283"/>
<evidence type="ECO:0000256" key="3">
    <source>
        <dbReference type="ARBA" id="ARBA00004514"/>
    </source>
</evidence>
<evidence type="ECO:0000256" key="20">
    <source>
        <dbReference type="ARBA" id="ARBA00023006"/>
    </source>
</evidence>
<dbReference type="GeneTree" id="ENSGT00390000001206"/>
<sequence length="415" mass="44822">GKGCNAAVYEAAIPGAGHLPHGRTGAAEGGSPARGDSRAVEGGSPARGDSGAGEGGSPARGDSRAVEGGSPARGDSRAGEGGNCGCEVSPAASDIRKRKKMKPHPNIIQVIRAFTANVPLLPGAWVEYPDVLPSRINPRGIGRNRTLFLVMKNYPCTLRQYLSISAPSSRWATLMILQLLEGVDHLVQQGIAHRDLKSDNILVEFDSVGCPRLVITDFGCCLADERLGMKLPFTNMYIDRGGNGCLMAPEVSAANPGPGRSINYSKSDAWSVGALAHEILGMPNPFYRQGGGHLESRHYQETQLPALPDSTPHHVQFVITLLLRRDPKKRPTARVAANMLHLHLWGAELLTPAPSSLEQMLSWLRCQTLLTFLQVGRNRDSPVETELRRCFLANLSFEEMDEAMELLLLCGNRSQ</sequence>
<evidence type="ECO:0000256" key="1">
    <source>
        <dbReference type="ARBA" id="ARBA00001946"/>
    </source>
</evidence>
<evidence type="ECO:0000256" key="26">
    <source>
        <dbReference type="ARBA" id="ARBA00062732"/>
    </source>
</evidence>
<evidence type="ECO:0000256" key="19">
    <source>
        <dbReference type="ARBA" id="ARBA00022989"/>
    </source>
</evidence>
<comment type="catalytic activity">
    <reaction evidence="24">
        <text>L-threonyl-[protein] + ATP = O-phospho-L-threonyl-[protein] + ADP + H(+)</text>
        <dbReference type="Rhea" id="RHEA:46608"/>
        <dbReference type="Rhea" id="RHEA-COMP:11060"/>
        <dbReference type="Rhea" id="RHEA-COMP:11605"/>
        <dbReference type="ChEBI" id="CHEBI:15378"/>
        <dbReference type="ChEBI" id="CHEBI:30013"/>
        <dbReference type="ChEBI" id="CHEBI:30616"/>
        <dbReference type="ChEBI" id="CHEBI:61977"/>
        <dbReference type="ChEBI" id="CHEBI:456216"/>
        <dbReference type="EC" id="2.7.11.1"/>
    </reaction>
</comment>
<comment type="cofactor">
    <cofactor evidence="1">
        <name>Mg(2+)</name>
        <dbReference type="ChEBI" id="CHEBI:18420"/>
    </cofactor>
</comment>
<evidence type="ECO:0000313" key="32">
    <source>
        <dbReference type="Proteomes" id="UP000314986"/>
    </source>
</evidence>
<keyword evidence="8" id="KW-0597">Phosphoprotein</keyword>
<keyword evidence="20" id="KW-0072">Autophagy</keyword>
<evidence type="ECO:0000256" key="8">
    <source>
        <dbReference type="ARBA" id="ARBA00022553"/>
    </source>
</evidence>
<evidence type="ECO:0000256" key="16">
    <source>
        <dbReference type="ARBA" id="ARBA00022840"/>
    </source>
</evidence>
<dbReference type="PROSITE" id="PS50011">
    <property type="entry name" value="PROTEIN_KINASE_DOM"/>
    <property type="match status" value="1"/>
</dbReference>
<dbReference type="Ensembl" id="ENSCMIT00000016613.1">
    <property type="protein sequence ID" value="ENSCMIP00000016283.1"/>
    <property type="gene ID" value="ENSCMIG00000007846.1"/>
</dbReference>
<dbReference type="AlphaFoldDB" id="A0A4W3HH10"/>
<dbReference type="GO" id="GO:0005783">
    <property type="term" value="C:endoplasmic reticulum"/>
    <property type="evidence" value="ECO:0007669"/>
    <property type="project" value="UniProtKB-ARBA"/>
</dbReference>
<evidence type="ECO:0000256" key="23">
    <source>
        <dbReference type="ARBA" id="ARBA00038349"/>
    </source>
</evidence>
<keyword evidence="9" id="KW-0808">Transferase</keyword>
<evidence type="ECO:0000256" key="17">
    <source>
        <dbReference type="ARBA" id="ARBA00022842"/>
    </source>
</evidence>
<keyword evidence="11" id="KW-0479">Metal-binding</keyword>
<keyword evidence="6" id="KW-0963">Cytoplasm</keyword>
<reference evidence="32" key="3">
    <citation type="journal article" date="2014" name="Nature">
        <title>Elephant shark genome provides unique insights into gnathostome evolution.</title>
        <authorList>
            <consortium name="International Elephant Shark Genome Sequencing Consortium"/>
            <person name="Venkatesh B."/>
            <person name="Lee A.P."/>
            <person name="Ravi V."/>
            <person name="Maurya A.K."/>
            <person name="Lian M.M."/>
            <person name="Swann J.B."/>
            <person name="Ohta Y."/>
            <person name="Flajnik M.F."/>
            <person name="Sutoh Y."/>
            <person name="Kasahara M."/>
            <person name="Hoon S."/>
            <person name="Gangu V."/>
            <person name="Roy S.W."/>
            <person name="Irimia M."/>
            <person name="Korzh V."/>
            <person name="Kondrychyn I."/>
            <person name="Lim Z.W."/>
            <person name="Tay B.H."/>
            <person name="Tohari S."/>
            <person name="Kong K.W."/>
            <person name="Ho S."/>
            <person name="Lorente-Galdos B."/>
            <person name="Quilez J."/>
            <person name="Marques-Bonet T."/>
            <person name="Raney B.J."/>
            <person name="Ingham P.W."/>
            <person name="Tay A."/>
            <person name="Hillier L.W."/>
            <person name="Minx P."/>
            <person name="Boehm T."/>
            <person name="Wilson R.K."/>
            <person name="Brenner S."/>
            <person name="Warren W.C."/>
        </authorList>
    </citation>
    <scope>NUCLEOTIDE SEQUENCE [LARGE SCALE GENOMIC DNA]</scope>
</reference>
<dbReference type="InParanoid" id="A0A4W3HH10"/>
<keyword evidence="15" id="KW-0999">Mitochondrion inner membrane</keyword>
<dbReference type="SMART" id="SM00220">
    <property type="entry name" value="S_TKc"/>
    <property type="match status" value="1"/>
</dbReference>
<reference evidence="31" key="4">
    <citation type="submission" date="2025-08" db="UniProtKB">
        <authorList>
            <consortium name="Ensembl"/>
        </authorList>
    </citation>
    <scope>IDENTIFICATION</scope>
</reference>
<keyword evidence="14" id="KW-1000">Mitochondrion outer membrane</keyword>
<keyword evidence="22" id="KW-0472">Membrane</keyword>
<evidence type="ECO:0000256" key="22">
    <source>
        <dbReference type="ARBA" id="ARBA00023136"/>
    </source>
</evidence>
<evidence type="ECO:0000256" key="24">
    <source>
        <dbReference type="ARBA" id="ARBA00047899"/>
    </source>
</evidence>
<keyword evidence="18" id="KW-0809">Transit peptide</keyword>
<comment type="catalytic activity">
    <reaction evidence="25">
        <text>L-seryl-[protein] + ATP = O-phospho-L-seryl-[protein] + ADP + H(+)</text>
        <dbReference type="Rhea" id="RHEA:17989"/>
        <dbReference type="Rhea" id="RHEA-COMP:9863"/>
        <dbReference type="Rhea" id="RHEA-COMP:11604"/>
        <dbReference type="ChEBI" id="CHEBI:15378"/>
        <dbReference type="ChEBI" id="CHEBI:29999"/>
        <dbReference type="ChEBI" id="CHEBI:30616"/>
        <dbReference type="ChEBI" id="CHEBI:83421"/>
        <dbReference type="ChEBI" id="CHEBI:456216"/>
        <dbReference type="EC" id="2.7.11.1"/>
    </reaction>
</comment>
<evidence type="ECO:0000256" key="7">
    <source>
        <dbReference type="ARBA" id="ARBA00022527"/>
    </source>
</evidence>
<evidence type="ECO:0000256" key="2">
    <source>
        <dbReference type="ARBA" id="ARBA00004434"/>
    </source>
</evidence>
<accession>A0A4W3HH10</accession>
<evidence type="ECO:0000256" key="5">
    <source>
        <dbReference type="ARBA" id="ARBA00012513"/>
    </source>
</evidence>
<dbReference type="Pfam" id="PF00069">
    <property type="entry name" value="Pkinase"/>
    <property type="match status" value="1"/>
</dbReference>
<dbReference type="Proteomes" id="UP000314986">
    <property type="component" value="Unassembled WGS sequence"/>
</dbReference>
<evidence type="ECO:0000256" key="18">
    <source>
        <dbReference type="ARBA" id="ARBA00022946"/>
    </source>
</evidence>
<keyword evidence="10" id="KW-0812">Transmembrane</keyword>
<dbReference type="InterPro" id="IPR051511">
    <property type="entry name" value="MitoQC_Scaffold_Kinases"/>
</dbReference>
<dbReference type="GO" id="GO:0005524">
    <property type="term" value="F:ATP binding"/>
    <property type="evidence" value="ECO:0007669"/>
    <property type="project" value="UniProtKB-KW"/>
</dbReference>
<dbReference type="GO" id="GO:0043066">
    <property type="term" value="P:negative regulation of apoptotic process"/>
    <property type="evidence" value="ECO:0007669"/>
    <property type="project" value="UniProtKB-ARBA"/>
</dbReference>
<dbReference type="Gene3D" id="1.10.510.10">
    <property type="entry name" value="Transferase(Phosphotransferase) domain 1"/>
    <property type="match status" value="1"/>
</dbReference>
<organism evidence="31 32">
    <name type="scientific">Callorhinchus milii</name>
    <name type="common">Ghost shark</name>
    <dbReference type="NCBI Taxonomy" id="7868"/>
    <lineage>
        <taxon>Eukaryota</taxon>
        <taxon>Metazoa</taxon>
        <taxon>Chordata</taxon>
        <taxon>Craniata</taxon>
        <taxon>Vertebrata</taxon>
        <taxon>Chondrichthyes</taxon>
        <taxon>Holocephali</taxon>
        <taxon>Chimaeriformes</taxon>
        <taxon>Callorhinchidae</taxon>
        <taxon>Callorhinchus</taxon>
    </lineage>
</organism>